<keyword evidence="2" id="KW-1133">Transmembrane helix</keyword>
<evidence type="ECO:0000256" key="1">
    <source>
        <dbReference type="SAM" id="MobiDB-lite"/>
    </source>
</evidence>
<evidence type="ECO:0000256" key="2">
    <source>
        <dbReference type="SAM" id="Phobius"/>
    </source>
</evidence>
<dbReference type="OrthoDB" id="6628918at2759"/>
<dbReference type="AlphaFoldDB" id="A0A9P0NN15"/>
<reference evidence="3" key="2">
    <citation type="submission" date="2022-10" db="EMBL/GenBank/DDBJ databases">
        <authorList>
            <consortium name="ENA_rothamsted_submissions"/>
            <consortium name="culmorum"/>
            <person name="King R."/>
        </authorList>
    </citation>
    <scope>NUCLEOTIDE SEQUENCE</scope>
</reference>
<keyword evidence="2" id="KW-0472">Membrane</keyword>
<protein>
    <submittedName>
        <fullName evidence="3">Uncharacterized protein</fullName>
    </submittedName>
</protein>
<dbReference type="EMBL" id="OU899037">
    <property type="protein sequence ID" value="CAH1737797.1"/>
    <property type="molecule type" value="Genomic_DNA"/>
</dbReference>
<evidence type="ECO:0000313" key="3">
    <source>
        <dbReference type="EMBL" id="CAH1737797.1"/>
    </source>
</evidence>
<keyword evidence="4" id="KW-1185">Reference proteome</keyword>
<accession>A0A9P0NN15</accession>
<gene>
    <name evidence="3" type="ORF">APHIGO_LOCUS11243</name>
</gene>
<keyword evidence="2" id="KW-0812">Transmembrane</keyword>
<reference evidence="3" key="1">
    <citation type="submission" date="2022-02" db="EMBL/GenBank/DDBJ databases">
        <authorList>
            <person name="King R."/>
        </authorList>
    </citation>
    <scope>NUCLEOTIDE SEQUENCE</scope>
</reference>
<feature type="transmembrane region" description="Helical" evidence="2">
    <location>
        <begin position="145"/>
        <end position="172"/>
    </location>
</feature>
<feature type="transmembrane region" description="Helical" evidence="2">
    <location>
        <begin position="111"/>
        <end position="133"/>
    </location>
</feature>
<organism evidence="3 4">
    <name type="scientific">Aphis gossypii</name>
    <name type="common">Cotton aphid</name>
    <dbReference type="NCBI Taxonomy" id="80765"/>
    <lineage>
        <taxon>Eukaryota</taxon>
        <taxon>Metazoa</taxon>
        <taxon>Ecdysozoa</taxon>
        <taxon>Arthropoda</taxon>
        <taxon>Hexapoda</taxon>
        <taxon>Insecta</taxon>
        <taxon>Pterygota</taxon>
        <taxon>Neoptera</taxon>
        <taxon>Paraneoptera</taxon>
        <taxon>Hemiptera</taxon>
        <taxon>Sternorrhyncha</taxon>
        <taxon>Aphidomorpha</taxon>
        <taxon>Aphidoidea</taxon>
        <taxon>Aphididae</taxon>
        <taxon>Aphidini</taxon>
        <taxon>Aphis</taxon>
        <taxon>Aphis</taxon>
    </lineage>
</organism>
<feature type="compositionally biased region" description="Polar residues" evidence="1">
    <location>
        <begin position="53"/>
        <end position="92"/>
    </location>
</feature>
<name>A0A9P0NN15_APHGO</name>
<sequence>MNTVKHKPGLQLQYLLQGGSYRNTKLHEITMIGAMPAVAVRHERRRQEKKVVTVNNLNTGDREGTSSTTGNRRPSLLTLQSPHSQSGTPITSPPYIQNSLPDIYVCSKVSVLHIAVVTILIGAILLIVGLVQLKPGADASQYKHVLIFSGLITTLVGILTAIVRCCLLPWVIKRRQRRSTPSTPGMLLTLS</sequence>
<proteinExistence type="predicted"/>
<evidence type="ECO:0000313" key="4">
    <source>
        <dbReference type="Proteomes" id="UP001154329"/>
    </source>
</evidence>
<feature type="region of interest" description="Disordered" evidence="1">
    <location>
        <begin position="44"/>
        <end position="92"/>
    </location>
</feature>
<dbReference type="Proteomes" id="UP001154329">
    <property type="component" value="Chromosome 4"/>
</dbReference>